<accession>A0A1H9MK34</accession>
<dbReference type="AlphaFoldDB" id="A0A1H9MK34"/>
<gene>
    <name evidence="1" type="ORF">SAMN05216362_1645</name>
</gene>
<proteinExistence type="predicted"/>
<protein>
    <submittedName>
        <fullName evidence="1">Uncharacterized protein</fullName>
    </submittedName>
</protein>
<dbReference type="RefSeq" id="WP_091776198.1">
    <property type="nucleotide sequence ID" value="NZ_FOES01000064.1"/>
</dbReference>
<reference evidence="1 2" key="1">
    <citation type="submission" date="2016-10" db="EMBL/GenBank/DDBJ databases">
        <authorList>
            <person name="de Groot N.N."/>
        </authorList>
    </citation>
    <scope>NUCLEOTIDE SEQUENCE [LARGE SCALE GENOMIC DNA]</scope>
    <source>
        <strain evidence="1 2">DSM 21633</strain>
    </source>
</reference>
<keyword evidence="2" id="KW-1185">Reference proteome</keyword>
<dbReference type="EMBL" id="FOES01000064">
    <property type="protein sequence ID" value="SER23911.1"/>
    <property type="molecule type" value="Genomic_DNA"/>
</dbReference>
<sequence length="134" mass="15075">MKNSRLQKFSLGVVILLGLLFFVWASGWGSLWINGISHAANNTEDFYHHPVPIDGEYTVEIDLSDLDSNEGKVLYRDEDRHIFISKVTMNDSVYEVTFRSFGTYGLNNAMLVSGIEHGQSMNGYKSELQAEAHA</sequence>
<dbReference type="Proteomes" id="UP000199427">
    <property type="component" value="Unassembled WGS sequence"/>
</dbReference>
<evidence type="ECO:0000313" key="1">
    <source>
        <dbReference type="EMBL" id="SER23911.1"/>
    </source>
</evidence>
<dbReference type="STRING" id="571933.SAMN05216362_1645"/>
<evidence type="ECO:0000313" key="2">
    <source>
        <dbReference type="Proteomes" id="UP000199427"/>
    </source>
</evidence>
<organism evidence="1 2">
    <name type="scientific">Piscibacillus halophilus</name>
    <dbReference type="NCBI Taxonomy" id="571933"/>
    <lineage>
        <taxon>Bacteria</taxon>
        <taxon>Bacillati</taxon>
        <taxon>Bacillota</taxon>
        <taxon>Bacilli</taxon>
        <taxon>Bacillales</taxon>
        <taxon>Bacillaceae</taxon>
        <taxon>Piscibacillus</taxon>
    </lineage>
</organism>
<dbReference type="OrthoDB" id="2589718at2"/>
<name>A0A1H9MK34_9BACI</name>